<reference evidence="3" key="1">
    <citation type="journal article" date="2021" name="Nat. Commun.">
        <title>Genetic determinants of endophytism in the Arabidopsis root mycobiome.</title>
        <authorList>
            <person name="Mesny F."/>
            <person name="Miyauchi S."/>
            <person name="Thiergart T."/>
            <person name="Pickel B."/>
            <person name="Atanasova L."/>
            <person name="Karlsson M."/>
            <person name="Huettel B."/>
            <person name="Barry K.W."/>
            <person name="Haridas S."/>
            <person name="Chen C."/>
            <person name="Bauer D."/>
            <person name="Andreopoulos W."/>
            <person name="Pangilinan J."/>
            <person name="LaButti K."/>
            <person name="Riley R."/>
            <person name="Lipzen A."/>
            <person name="Clum A."/>
            <person name="Drula E."/>
            <person name="Henrissat B."/>
            <person name="Kohler A."/>
            <person name="Grigoriev I.V."/>
            <person name="Martin F.M."/>
            <person name="Hacquard S."/>
        </authorList>
    </citation>
    <scope>NUCLEOTIDE SEQUENCE</scope>
    <source>
        <strain evidence="3">MPI-CAGE-CH-0230</strain>
    </source>
</reference>
<gene>
    <name evidence="3" type="ORF">B0I36DRAFT_299873</name>
</gene>
<evidence type="ECO:0000313" key="3">
    <source>
        <dbReference type="EMBL" id="KAH7012691.1"/>
    </source>
</evidence>
<evidence type="ECO:0000256" key="1">
    <source>
        <dbReference type="SAM" id="MobiDB-lite"/>
    </source>
</evidence>
<dbReference type="SUPFAM" id="SSF52047">
    <property type="entry name" value="RNI-like"/>
    <property type="match status" value="1"/>
</dbReference>
<name>A0A9P8XRC2_9PEZI</name>
<organism evidence="3 4">
    <name type="scientific">Microdochium trichocladiopsis</name>
    <dbReference type="NCBI Taxonomy" id="1682393"/>
    <lineage>
        <taxon>Eukaryota</taxon>
        <taxon>Fungi</taxon>
        <taxon>Dikarya</taxon>
        <taxon>Ascomycota</taxon>
        <taxon>Pezizomycotina</taxon>
        <taxon>Sordariomycetes</taxon>
        <taxon>Xylariomycetidae</taxon>
        <taxon>Xylariales</taxon>
        <taxon>Microdochiaceae</taxon>
        <taxon>Microdochium</taxon>
    </lineage>
</organism>
<dbReference type="RefSeq" id="XP_046004956.1">
    <property type="nucleotide sequence ID" value="XM_046151991.1"/>
</dbReference>
<dbReference type="Gene3D" id="3.80.10.10">
    <property type="entry name" value="Ribonuclease Inhibitor"/>
    <property type="match status" value="1"/>
</dbReference>
<feature type="domain" description="F-box" evidence="2">
    <location>
        <begin position="1"/>
        <end position="49"/>
    </location>
</feature>
<keyword evidence="4" id="KW-1185">Reference proteome</keyword>
<proteinExistence type="predicted"/>
<evidence type="ECO:0000313" key="4">
    <source>
        <dbReference type="Proteomes" id="UP000756346"/>
    </source>
</evidence>
<dbReference type="GeneID" id="70181537"/>
<dbReference type="EMBL" id="JAGTJQ010000014">
    <property type="protein sequence ID" value="KAH7012691.1"/>
    <property type="molecule type" value="Genomic_DNA"/>
</dbReference>
<protein>
    <recommendedName>
        <fullName evidence="2">F-box domain-containing protein</fullName>
    </recommendedName>
</protein>
<dbReference type="Proteomes" id="UP000756346">
    <property type="component" value="Unassembled WGS sequence"/>
</dbReference>
<dbReference type="InterPro" id="IPR032675">
    <property type="entry name" value="LRR_dom_sf"/>
</dbReference>
<accession>A0A9P8XRC2</accession>
<dbReference type="AlphaFoldDB" id="A0A9P8XRC2"/>
<dbReference type="PROSITE" id="PS50181">
    <property type="entry name" value="FBOX"/>
    <property type="match status" value="1"/>
</dbReference>
<feature type="region of interest" description="Disordered" evidence="1">
    <location>
        <begin position="120"/>
        <end position="141"/>
    </location>
</feature>
<evidence type="ECO:0000259" key="2">
    <source>
        <dbReference type="PROSITE" id="PS50181"/>
    </source>
</evidence>
<sequence>MALTKLPVELISLISSFLDTPSFLTLRYASRSVEAGTRLLFRRRYFSSRGVMLYEPSLENLLEIASSEEFRTCVETVIVCLDHIPDSTAAIMYSELRLDALGEYVPLDQLPGRDAIGDYDSDHGSPAGEVEIGTGSADSNRGLQDHAREQARFIKSGIASCYLSSAFSRLPNLKSIQISDTFIPWGARSFRRVTGLRMVSTLTNMVDLDLVQATVQETLTATYSSSAQPLALSIIVGFADEAIRPDLLVPSGFLARFMRARHSVIAELCLSVSPFLQNDRRVWIDDFLSFVHLFPQLEVLDLGFNVVDEHLHFSTIGRRAHFPRLRELRLGYIVCEADSIAHMVERHKSTLRELVLTPMELPAGSGSWPPLLALILGAELMVEEVVIEECIEGDLMLYLHSTRKLSSFQISKRGPDSLPEMFAGLQLEREA</sequence>
<comment type="caution">
    <text evidence="3">The sequence shown here is derived from an EMBL/GenBank/DDBJ whole genome shotgun (WGS) entry which is preliminary data.</text>
</comment>
<dbReference type="InterPro" id="IPR001810">
    <property type="entry name" value="F-box_dom"/>
</dbReference>
<dbReference type="OrthoDB" id="5422579at2759"/>